<proteinExistence type="predicted"/>
<comment type="caution">
    <text evidence="1">The sequence shown here is derived from an EMBL/GenBank/DDBJ whole genome shotgun (WGS) entry which is preliminary data.</text>
</comment>
<reference evidence="1" key="1">
    <citation type="submission" date="2019-08" db="EMBL/GenBank/DDBJ databases">
        <authorList>
            <person name="Kucharzyk K."/>
            <person name="Murdoch R.W."/>
            <person name="Higgins S."/>
            <person name="Loffler F."/>
        </authorList>
    </citation>
    <scope>NUCLEOTIDE SEQUENCE</scope>
</reference>
<gene>
    <name evidence="1" type="ORF">SDC9_108958</name>
</gene>
<name>A0A645B9I4_9ZZZZ</name>
<sequence>MPLMKVLIAVKTYPTLSEKYDELVCTAGFLEDGSWIRLYPIPFRKLELSQICLRSMTVIGLIF</sequence>
<evidence type="ECO:0000313" key="1">
    <source>
        <dbReference type="EMBL" id="MPM62092.1"/>
    </source>
</evidence>
<protein>
    <submittedName>
        <fullName evidence="1">Uncharacterized protein</fullName>
    </submittedName>
</protein>
<accession>A0A645B9I4</accession>
<organism evidence="1">
    <name type="scientific">bioreactor metagenome</name>
    <dbReference type="NCBI Taxonomy" id="1076179"/>
    <lineage>
        <taxon>unclassified sequences</taxon>
        <taxon>metagenomes</taxon>
        <taxon>ecological metagenomes</taxon>
    </lineage>
</organism>
<dbReference type="EMBL" id="VSSQ01018682">
    <property type="protein sequence ID" value="MPM62092.1"/>
    <property type="molecule type" value="Genomic_DNA"/>
</dbReference>
<dbReference type="AlphaFoldDB" id="A0A645B9I4"/>